<dbReference type="InterPro" id="IPR022764">
    <property type="entry name" value="Peptidase_S54_rhomboid_dom"/>
</dbReference>
<evidence type="ECO:0000313" key="10">
    <source>
        <dbReference type="Proteomes" id="UP001515480"/>
    </source>
</evidence>
<dbReference type="PANTHER" id="PTHR45840">
    <property type="entry name" value="RHOMBOID-RELATED PROTEIN"/>
    <property type="match status" value="1"/>
</dbReference>
<dbReference type="GO" id="GO:0004252">
    <property type="term" value="F:serine-type endopeptidase activity"/>
    <property type="evidence" value="ECO:0007669"/>
    <property type="project" value="InterPro"/>
</dbReference>
<evidence type="ECO:0000256" key="2">
    <source>
        <dbReference type="ARBA" id="ARBA00009045"/>
    </source>
</evidence>
<organism evidence="9 10">
    <name type="scientific">Prymnesium parvum</name>
    <name type="common">Toxic golden alga</name>
    <dbReference type="NCBI Taxonomy" id="97485"/>
    <lineage>
        <taxon>Eukaryota</taxon>
        <taxon>Haptista</taxon>
        <taxon>Haptophyta</taxon>
        <taxon>Prymnesiophyceae</taxon>
        <taxon>Prymnesiales</taxon>
        <taxon>Prymnesiaceae</taxon>
        <taxon>Prymnesium</taxon>
    </lineage>
</organism>
<feature type="transmembrane region" description="Helical" evidence="7">
    <location>
        <begin position="23"/>
        <end position="42"/>
    </location>
</feature>
<feature type="transmembrane region" description="Helical" evidence="7">
    <location>
        <begin position="126"/>
        <end position="147"/>
    </location>
</feature>
<feature type="region of interest" description="Disordered" evidence="6">
    <location>
        <begin position="262"/>
        <end position="299"/>
    </location>
</feature>
<gene>
    <name evidence="9" type="ORF">AB1Y20_001982</name>
</gene>
<protein>
    <recommendedName>
        <fullName evidence="8">Peptidase S54 rhomboid domain-containing protein</fullName>
    </recommendedName>
</protein>
<keyword evidence="10" id="KW-1185">Reference proteome</keyword>
<evidence type="ECO:0000313" key="9">
    <source>
        <dbReference type="EMBL" id="KAL1515352.1"/>
    </source>
</evidence>
<dbReference type="Pfam" id="PF01694">
    <property type="entry name" value="Rhomboid"/>
    <property type="match status" value="1"/>
</dbReference>
<evidence type="ECO:0000256" key="5">
    <source>
        <dbReference type="ARBA" id="ARBA00023136"/>
    </source>
</evidence>
<comment type="similarity">
    <text evidence="2">Belongs to the peptidase S54 family.</text>
</comment>
<name>A0AB34J7U1_PRYPA</name>
<dbReference type="AlphaFoldDB" id="A0AB34J7U1"/>
<dbReference type="GO" id="GO:0016020">
    <property type="term" value="C:membrane"/>
    <property type="evidence" value="ECO:0007669"/>
    <property type="project" value="UniProtKB-SubCell"/>
</dbReference>
<comment type="caution">
    <text evidence="9">The sequence shown here is derived from an EMBL/GenBank/DDBJ whole genome shotgun (WGS) entry which is preliminary data.</text>
</comment>
<evidence type="ECO:0000256" key="7">
    <source>
        <dbReference type="SAM" id="Phobius"/>
    </source>
</evidence>
<evidence type="ECO:0000256" key="4">
    <source>
        <dbReference type="ARBA" id="ARBA00022989"/>
    </source>
</evidence>
<keyword evidence="5 7" id="KW-0472">Membrane</keyword>
<evidence type="ECO:0000259" key="8">
    <source>
        <dbReference type="Pfam" id="PF01694"/>
    </source>
</evidence>
<evidence type="ECO:0000256" key="3">
    <source>
        <dbReference type="ARBA" id="ARBA00022692"/>
    </source>
</evidence>
<sequence>MADDAVPHFVGAEGDYISKRCLSFPPVVTLIGTVLILVLHFTTSPADRSSWRYGRPALPNVEWYASLSAVFAHVDDQHVLYNAANLAVVGTLFELSEGPARLLAVCWSAATVGFASHGAMSESYAVGASGVIYGITWSQVAILTLNWAEMPYRLVRLGLSIALAVVETVTYNTAYKPTIAYFAHWGGAAAGVVTSIVLAANIKLRRFEVYLNWCGVVLYAMLLIIFFGLSQYYASALASALLPVLTSSAAQQTSIYWRTLNSPQGSTGTASQAGSSSRATGAHHASSMSCPSMKSTQFV</sequence>
<feature type="transmembrane region" description="Helical" evidence="7">
    <location>
        <begin position="209"/>
        <end position="227"/>
    </location>
</feature>
<dbReference type="InterPro" id="IPR051739">
    <property type="entry name" value="Rhomboid_IM_Serine_Proteases"/>
</dbReference>
<accession>A0AB34J7U1</accession>
<dbReference type="PANTHER" id="PTHR45840:SF2">
    <property type="entry name" value="PROTEIN RHOMBOID-RELATED"/>
    <property type="match status" value="1"/>
</dbReference>
<reference evidence="9 10" key="1">
    <citation type="journal article" date="2024" name="Science">
        <title>Giant polyketide synthase enzymes in the biosynthesis of giant marine polyether toxins.</title>
        <authorList>
            <person name="Fallon T.R."/>
            <person name="Shende V.V."/>
            <person name="Wierzbicki I.H."/>
            <person name="Pendleton A.L."/>
            <person name="Watervoot N.F."/>
            <person name="Auber R.P."/>
            <person name="Gonzalez D.J."/>
            <person name="Wisecaver J.H."/>
            <person name="Moore B.S."/>
        </authorList>
    </citation>
    <scope>NUCLEOTIDE SEQUENCE [LARGE SCALE GENOMIC DNA]</scope>
    <source>
        <strain evidence="9 10">12B1</strain>
    </source>
</reference>
<feature type="compositionally biased region" description="Polar residues" evidence="6">
    <location>
        <begin position="286"/>
        <end position="299"/>
    </location>
</feature>
<dbReference type="Gene3D" id="1.20.1540.10">
    <property type="entry name" value="Rhomboid-like"/>
    <property type="match status" value="1"/>
</dbReference>
<dbReference type="InterPro" id="IPR035952">
    <property type="entry name" value="Rhomboid-like_sf"/>
</dbReference>
<dbReference type="Proteomes" id="UP001515480">
    <property type="component" value="Unassembled WGS sequence"/>
</dbReference>
<evidence type="ECO:0000256" key="1">
    <source>
        <dbReference type="ARBA" id="ARBA00004141"/>
    </source>
</evidence>
<feature type="transmembrane region" description="Helical" evidence="7">
    <location>
        <begin position="154"/>
        <end position="173"/>
    </location>
</feature>
<feature type="compositionally biased region" description="Low complexity" evidence="6">
    <location>
        <begin position="264"/>
        <end position="282"/>
    </location>
</feature>
<comment type="subcellular location">
    <subcellularLocation>
        <location evidence="1">Membrane</location>
        <topology evidence="1">Multi-pass membrane protein</topology>
    </subcellularLocation>
</comment>
<feature type="transmembrane region" description="Helical" evidence="7">
    <location>
        <begin position="179"/>
        <end position="202"/>
    </location>
</feature>
<dbReference type="SUPFAM" id="SSF144091">
    <property type="entry name" value="Rhomboid-like"/>
    <property type="match status" value="1"/>
</dbReference>
<dbReference type="EMBL" id="JBGBPQ010000011">
    <property type="protein sequence ID" value="KAL1515352.1"/>
    <property type="molecule type" value="Genomic_DNA"/>
</dbReference>
<feature type="domain" description="Peptidase S54 rhomboid" evidence="8">
    <location>
        <begin position="62"/>
        <end position="199"/>
    </location>
</feature>
<evidence type="ECO:0000256" key="6">
    <source>
        <dbReference type="SAM" id="MobiDB-lite"/>
    </source>
</evidence>
<keyword evidence="4 7" id="KW-1133">Transmembrane helix</keyword>
<proteinExistence type="inferred from homology"/>
<keyword evidence="3 7" id="KW-0812">Transmembrane</keyword>